<feature type="compositionally biased region" description="Basic and acidic residues" evidence="1">
    <location>
        <begin position="123"/>
        <end position="135"/>
    </location>
</feature>
<gene>
    <name evidence="2" type="ORF">H1R20_g12575</name>
</gene>
<protein>
    <submittedName>
        <fullName evidence="2">Uncharacterized protein</fullName>
    </submittedName>
</protein>
<feature type="region of interest" description="Disordered" evidence="1">
    <location>
        <begin position="1"/>
        <end position="213"/>
    </location>
</feature>
<dbReference type="AlphaFoldDB" id="A0A9W8IXM8"/>
<evidence type="ECO:0000256" key="1">
    <source>
        <dbReference type="SAM" id="MobiDB-lite"/>
    </source>
</evidence>
<comment type="caution">
    <text evidence="2">The sequence shown here is derived from an EMBL/GenBank/DDBJ whole genome shotgun (WGS) entry which is preliminary data.</text>
</comment>
<evidence type="ECO:0000313" key="2">
    <source>
        <dbReference type="EMBL" id="KAJ2924540.1"/>
    </source>
</evidence>
<feature type="compositionally biased region" description="Basic residues" evidence="1">
    <location>
        <begin position="77"/>
        <end position="88"/>
    </location>
</feature>
<name>A0A9W8IXM8_9AGAR</name>
<feature type="compositionally biased region" description="Low complexity" evidence="1">
    <location>
        <begin position="96"/>
        <end position="105"/>
    </location>
</feature>
<dbReference type="EMBL" id="JANBPK010001216">
    <property type="protein sequence ID" value="KAJ2924540.1"/>
    <property type="molecule type" value="Genomic_DNA"/>
</dbReference>
<feature type="compositionally biased region" description="Low complexity" evidence="1">
    <location>
        <begin position="1"/>
        <end position="20"/>
    </location>
</feature>
<organism evidence="2 3">
    <name type="scientific">Candolleomyces eurysporus</name>
    <dbReference type="NCBI Taxonomy" id="2828524"/>
    <lineage>
        <taxon>Eukaryota</taxon>
        <taxon>Fungi</taxon>
        <taxon>Dikarya</taxon>
        <taxon>Basidiomycota</taxon>
        <taxon>Agaricomycotina</taxon>
        <taxon>Agaricomycetes</taxon>
        <taxon>Agaricomycetidae</taxon>
        <taxon>Agaricales</taxon>
        <taxon>Agaricineae</taxon>
        <taxon>Psathyrellaceae</taxon>
        <taxon>Candolleomyces</taxon>
    </lineage>
</organism>
<reference evidence="2" key="1">
    <citation type="submission" date="2022-06" db="EMBL/GenBank/DDBJ databases">
        <title>Genome Sequence of Candolleomyces eurysporus.</title>
        <authorList>
            <person name="Buettner E."/>
        </authorList>
    </citation>
    <scope>NUCLEOTIDE SEQUENCE</scope>
    <source>
        <strain evidence="2">VTCC 930004</strain>
    </source>
</reference>
<evidence type="ECO:0000313" key="3">
    <source>
        <dbReference type="Proteomes" id="UP001140091"/>
    </source>
</evidence>
<proteinExistence type="predicted"/>
<feature type="compositionally biased region" description="Polar residues" evidence="1">
    <location>
        <begin position="158"/>
        <end position="168"/>
    </location>
</feature>
<dbReference type="Proteomes" id="UP001140091">
    <property type="component" value="Unassembled WGS sequence"/>
</dbReference>
<accession>A0A9W8IXM8</accession>
<sequence>MEEAVAQVAPSAEPEPVEAANVDKDPEPAATGQVKPSEGEGLTVQTTLALNGVKANDTEATASPAVGPDSKPEDKKSRKKDKARKKAKKLADEKAAAAAQEAGAEGTEEPAPEATLNTPAKLAKLEPIKTQDLQRTEPLIDFSGTPRSAVQPLPKNNAWPSASPTTTRGPRPPLSERLSKATPSARPPNFSSPSSAKAKEENNPLKRFTSLWN</sequence>
<keyword evidence="3" id="KW-1185">Reference proteome</keyword>
<feature type="non-terminal residue" evidence="2">
    <location>
        <position position="213"/>
    </location>
</feature>